<sequence>MSNPKKDNITFNTTVCGVCHESFDSVRALKAHAKERHVKEFNAYKILMSSSVGSDISDSLVEKLACTEARITRSMGISRGRAREMNNLLISLHGDISHADLVRVRHRRTYIRRVSEVMSDLEATASNSGGRLIGDVSMSLAEQEAEVLTQDPALTSSEITDLLLYSNDDMTREQIQIIRSSPTYKDMVVNPSGSPSRAVINTSNSSVFVPDIEVANPNVFESPLREADTVFVEPSNRGASTSKRHVKSGEVFLFKDRTPPPIPPKSRKSKSKNNANTQLPIETIVLDDSEGAEAVEGPMDIATSPTPAGPLQADTAPVEGDRTPQRPSQSPTPQEVRTESLDLLERIRVMKRMMGDLPQGSEPTNEESTVVSSTAPNQPDPEDLKLLEDAASGVDLDSLIPELLAVVAASMTSVTTATVDPCKKERLITSFTLKHQRVLTKSNDSPLSKLTCIKIVDLFEEFVASREGLTPYIVYSYLNHLVFAKNKATPPSKNLSRKVKSLLAARYVYRLKDNMIIELMSALESGPTFNKITNILIRDSVGGFNERKSEMDAAKQQNNGNKKKGASNRGSFYSGKALQQALRKDFGKTMSAVIDGKVSSHLKNIKMPEAFLEGWAENFSTASKTDDRSPTPVGRAGRDPLGMDGGMFRSIDIPVITKLYNRILLLGELPPELLCGNTSFVPKKEEPTDMGDFSSYNSPATRNPGPAQKNSLVLNSLLKLATKNNKKRRVALAFIDFSKAFDSVSHESLLKACERSGVPPLLLKYFKFVYNKSPPPIPPKSRNFNTNNNASNQQPIKTIVLDDSEVAEAVEGPMDIVTSPTPSPTPQEVRAESFDLLKRIREMKRMMGDLPQGGDPTNEESAVVSSTAPDQPDPEDLKLLEAAASGVDLDSFIPELLAVVAASMTSGKNKTSAVSKDQPGPTVTVATVDPSKKERLIISFTLKHQRVLTKVFASREGLTPYVVYSYLNHLVFAKNKANSTIKKPTNEGEEFAGIQIRLQVKRRYDYRVDVSP</sequence>
<feature type="region of interest" description="Disordered" evidence="1">
    <location>
        <begin position="685"/>
        <end position="708"/>
    </location>
</feature>
<name>A0A7R8CSN0_LEPSM</name>
<evidence type="ECO:0000313" key="2">
    <source>
        <dbReference type="EMBL" id="CAF2880479.1"/>
    </source>
</evidence>
<proteinExistence type="predicted"/>
<accession>A0A7R8CSN0</accession>
<reference evidence="2" key="1">
    <citation type="submission" date="2021-02" db="EMBL/GenBank/DDBJ databases">
        <authorList>
            <person name="Bekaert M."/>
        </authorList>
    </citation>
    <scope>NUCLEOTIDE SEQUENCE</scope>
    <source>
        <strain evidence="2">IoA-00</strain>
    </source>
</reference>
<evidence type="ECO:0000256" key="1">
    <source>
        <dbReference type="SAM" id="MobiDB-lite"/>
    </source>
</evidence>
<feature type="region of interest" description="Disordered" evidence="1">
    <location>
        <begin position="355"/>
        <end position="383"/>
    </location>
</feature>
<feature type="region of interest" description="Disordered" evidence="1">
    <location>
        <begin position="547"/>
        <end position="571"/>
    </location>
</feature>
<keyword evidence="3" id="KW-1185">Reference proteome</keyword>
<feature type="compositionally biased region" description="Polar residues" evidence="1">
    <location>
        <begin position="361"/>
        <end position="377"/>
    </location>
</feature>
<dbReference type="EMBL" id="HG994582">
    <property type="protein sequence ID" value="CAF2880479.1"/>
    <property type="molecule type" value="Genomic_DNA"/>
</dbReference>
<feature type="compositionally biased region" description="Polar residues" evidence="1">
    <location>
        <begin position="859"/>
        <end position="869"/>
    </location>
</feature>
<dbReference type="Proteomes" id="UP000675881">
    <property type="component" value="Chromosome 3"/>
</dbReference>
<protein>
    <submittedName>
        <fullName evidence="2">(salmon louse) hypothetical protein</fullName>
    </submittedName>
</protein>
<dbReference type="AlphaFoldDB" id="A0A7R8CSN0"/>
<feature type="region of interest" description="Disordered" evidence="1">
    <location>
        <begin position="235"/>
        <end position="340"/>
    </location>
</feature>
<dbReference type="PROSITE" id="PS00028">
    <property type="entry name" value="ZINC_FINGER_C2H2_1"/>
    <property type="match status" value="1"/>
</dbReference>
<feature type="region of interest" description="Disordered" evidence="1">
    <location>
        <begin position="621"/>
        <end position="641"/>
    </location>
</feature>
<feature type="region of interest" description="Disordered" evidence="1">
    <location>
        <begin position="848"/>
        <end position="874"/>
    </location>
</feature>
<evidence type="ECO:0000313" key="3">
    <source>
        <dbReference type="Proteomes" id="UP000675881"/>
    </source>
</evidence>
<gene>
    <name evidence="2" type="ORF">LSAA_7194</name>
</gene>
<dbReference type="InterPro" id="IPR013087">
    <property type="entry name" value="Znf_C2H2_type"/>
</dbReference>
<organism evidence="2 3">
    <name type="scientific">Lepeophtheirus salmonis</name>
    <name type="common">Salmon louse</name>
    <name type="synonym">Caligus salmonis</name>
    <dbReference type="NCBI Taxonomy" id="72036"/>
    <lineage>
        <taxon>Eukaryota</taxon>
        <taxon>Metazoa</taxon>
        <taxon>Ecdysozoa</taxon>
        <taxon>Arthropoda</taxon>
        <taxon>Crustacea</taxon>
        <taxon>Multicrustacea</taxon>
        <taxon>Hexanauplia</taxon>
        <taxon>Copepoda</taxon>
        <taxon>Siphonostomatoida</taxon>
        <taxon>Caligidae</taxon>
        <taxon>Lepeophtheirus</taxon>
    </lineage>
</organism>
<feature type="compositionally biased region" description="Low complexity" evidence="1">
    <location>
        <begin position="325"/>
        <end position="334"/>
    </location>
</feature>